<dbReference type="EMBL" id="LT549890">
    <property type="protein sequence ID" value="SAI86160.1"/>
    <property type="molecule type" value="Genomic_DNA"/>
</dbReference>
<evidence type="ECO:0000313" key="5">
    <source>
        <dbReference type="EMBL" id="AKA78105.1"/>
    </source>
</evidence>
<evidence type="ECO:0000313" key="18">
    <source>
        <dbReference type="Proteomes" id="UP000076770"/>
    </source>
</evidence>
<evidence type="ECO:0000313" key="22">
    <source>
        <dbReference type="Proteomes" id="UP000273443"/>
    </source>
</evidence>
<evidence type="ECO:0000313" key="11">
    <source>
        <dbReference type="EMBL" id="AZF80302.1"/>
    </source>
</evidence>
<dbReference type="EMBL" id="CP050869">
    <property type="protein sequence ID" value="QPG49725.1"/>
    <property type="molecule type" value="Genomic_DNA"/>
</dbReference>
<reference evidence="3" key="5">
    <citation type="submission" date="2018-10" db="EMBL/GenBank/DDBJ databases">
        <authorList>
            <person name="McCarthy S."/>
            <person name="Gradnigo J."/>
            <person name="Johnson T."/>
            <person name="Payne S."/>
            <person name="Lipzen A."/>
            <person name="Schackwitz W."/>
            <person name="Martin J."/>
            <person name="Moriyama E."/>
            <person name="Blum P."/>
        </authorList>
    </citation>
    <scope>NUCLEOTIDE SEQUENCE</scope>
    <source>
        <strain evidence="3">SARC-B</strain>
        <strain evidence="4">SARC-C</strain>
        <strain evidence="5">SULA</strain>
    </source>
</reference>
<name>A0A0E3K4V5_SACSO</name>
<dbReference type="EMBL" id="CP033240">
    <property type="protein sequence ID" value="AZF80302.1"/>
    <property type="molecule type" value="Genomic_DNA"/>
</dbReference>
<dbReference type="PANTHER" id="PTHR21015:SF22">
    <property type="entry name" value="GLYCOSYLTRANSFERASE"/>
    <property type="match status" value="1"/>
</dbReference>
<dbReference type="InterPro" id="IPR007235">
    <property type="entry name" value="Glyco_trans_28_C"/>
</dbReference>
<evidence type="ECO:0000313" key="8">
    <source>
        <dbReference type="EMBL" id="AZF72467.1"/>
    </source>
</evidence>
<dbReference type="Proteomes" id="UP000275843">
    <property type="component" value="Chromosome"/>
</dbReference>
<evidence type="ECO:0000313" key="21">
    <source>
        <dbReference type="Proteomes" id="UP000273194"/>
    </source>
</evidence>
<dbReference type="EMBL" id="CP033239">
    <property type="protein sequence ID" value="AZF77694.1"/>
    <property type="molecule type" value="Genomic_DNA"/>
</dbReference>
<evidence type="ECO:0000313" key="4">
    <source>
        <dbReference type="EMBL" id="AKA75413.1"/>
    </source>
</evidence>
<sequence>MTRILIIASGGGHTGFARAIAQYITEKIDFVIPTNDSYSRQMISQYANKIYEIPKGREPDESSLVLFKRLFSIIVKSANIKKYDLIIATGSNHSIFPSFFQYLKGGKVYGIESQDRLITKGKAISIISNYAKGIFLHWQEQKKLYEKKGIVVGPIVEKPKYESKDEGYILVTTGSMGFKRLFDVIVKYVIGKRIVIQTGKIDPSIYRNQNITTFSFDPDLEKWIANASLVITHQGKTAMEAVVMYRKPVIIVYNNDWKSATSISDTEKYAEILGATFLRDPITWNDYNVLLDAIENVKKPNVFDIGTPNLVKHILSEL</sequence>
<dbReference type="OrthoDB" id="17804at2157"/>
<evidence type="ECO:0000313" key="10">
    <source>
        <dbReference type="EMBL" id="AZF77694.1"/>
    </source>
</evidence>
<organism evidence="3 16">
    <name type="scientific">Saccharolobus solfataricus</name>
    <name type="common">Sulfolobus solfataricus</name>
    <dbReference type="NCBI Taxonomy" id="2287"/>
    <lineage>
        <taxon>Archaea</taxon>
        <taxon>Thermoproteota</taxon>
        <taxon>Thermoprotei</taxon>
        <taxon>Sulfolobales</taxon>
        <taxon>Sulfolobaceae</taxon>
        <taxon>Saccharolobus</taxon>
    </lineage>
</organism>
<evidence type="ECO:0000259" key="2">
    <source>
        <dbReference type="Pfam" id="PF04101"/>
    </source>
</evidence>
<evidence type="ECO:0000313" key="6">
    <source>
        <dbReference type="EMBL" id="AZF67227.1"/>
    </source>
</evidence>
<evidence type="ECO:0000313" key="16">
    <source>
        <dbReference type="Proteomes" id="UP000033085"/>
    </source>
</evidence>
<dbReference type="Proteomes" id="UP000033085">
    <property type="component" value="Chromosome"/>
</dbReference>
<evidence type="ECO:0000313" key="17">
    <source>
        <dbReference type="Proteomes" id="UP000033106"/>
    </source>
</evidence>
<feature type="domain" description="Glycosyl transferase family 28 C-terminal" evidence="2">
    <location>
        <begin position="169"/>
        <end position="256"/>
    </location>
</feature>
<evidence type="ECO:0000313" key="13">
    <source>
        <dbReference type="EMBL" id="QPG49725.1"/>
    </source>
</evidence>
<evidence type="ECO:0000313" key="19">
    <source>
        <dbReference type="Proteomes" id="UP000267993"/>
    </source>
</evidence>
<reference evidence="19 20" key="4">
    <citation type="journal article" date="2018" name="Proc. Natl. Acad. Sci. U.S.A.">
        <title>Nonmutational mechanism of inheritance in the Archaeon Sulfolobus solfataricus.</title>
        <authorList>
            <person name="Payne S."/>
            <person name="McCarthy S."/>
            <person name="Johnson T."/>
            <person name="North E."/>
            <person name="Blum P."/>
        </authorList>
    </citation>
    <scope>NUCLEOTIDE SEQUENCE [LARGE SCALE GENOMIC DNA]</scope>
    <source>
        <strain evidence="7 19">SARC-H</strain>
        <strain evidence="8 23">SARC-I</strain>
        <strain evidence="10 24">SARC-N</strain>
        <strain evidence="11 25">SARC-O</strain>
        <strain evidence="12 20">SUL120</strain>
        <strain evidence="6 21">SULG</strain>
        <strain evidence="9 22">SULM</strain>
    </source>
</reference>
<dbReference type="RefSeq" id="WP_009989284.1">
    <property type="nucleotide sequence ID" value="NZ_CP011055.2"/>
</dbReference>
<dbReference type="EMBL" id="CP033236">
    <property type="protein sequence ID" value="AZF69847.1"/>
    <property type="molecule type" value="Genomic_DNA"/>
</dbReference>
<dbReference type="KEGG" id="ssof:SULC_0282"/>
<dbReference type="Proteomes" id="UP000594632">
    <property type="component" value="Chromosome"/>
</dbReference>
<dbReference type="GeneID" id="44128207"/>
<dbReference type="Proteomes" id="UP000273194">
    <property type="component" value="Chromosome"/>
</dbReference>
<dbReference type="EMBL" id="CP033241">
    <property type="protein sequence ID" value="AZF82910.1"/>
    <property type="molecule type" value="Genomic_DNA"/>
</dbReference>
<evidence type="ECO:0000313" key="9">
    <source>
        <dbReference type="EMBL" id="AZF75086.1"/>
    </source>
</evidence>
<dbReference type="Proteomes" id="UP000273443">
    <property type="component" value="Chromosome"/>
</dbReference>
<reference evidence="15 16" key="1">
    <citation type="journal article" date="2015" name="Genome Announc.">
        <title>Complete Genome Sequence of Sulfolobus solfataricus Strain 98/2 and Evolved Derivatives.</title>
        <authorList>
            <person name="McCarthy S."/>
            <person name="Gradnigo J."/>
            <person name="Johnson T."/>
            <person name="Payne S."/>
            <person name="Lipzen A."/>
            <person name="Martin J."/>
            <person name="Schackwitz W."/>
            <person name="Moriyama E."/>
            <person name="Blum P."/>
        </authorList>
    </citation>
    <scope>NUCLEOTIDE SEQUENCE [LARGE SCALE GENOMIC DNA]</scope>
    <source>
        <strain evidence="15">98/2 SULC</strain>
        <strain evidence="3">SARC-B</strain>
        <strain evidence="4">SARC-C</strain>
        <strain evidence="5 17">SULA</strain>
        <strain evidence="16">SULB</strain>
    </source>
</reference>
<dbReference type="PANTHER" id="PTHR21015">
    <property type="entry name" value="UDP-N-ACETYLGLUCOSAMINE--N-ACETYLMURAMYL-(PENTAPEPTIDE) PYROPHOSPHORYL-UNDECAPRENOL N-ACETYLGLUCOSAMINE TRANSFERASE 1"/>
    <property type="match status" value="1"/>
</dbReference>
<dbReference type="KEGG" id="ssoa:SULA_0282"/>
<reference evidence="14" key="2">
    <citation type="submission" date="2016-04" db="EMBL/GenBank/DDBJ databases">
        <authorList>
            <person name="Evans L.H."/>
            <person name="Alamgir A."/>
            <person name="Owens N."/>
            <person name="Weber N.D."/>
            <person name="Virtaneva K."/>
            <person name="Barbian K."/>
            <person name="Babar A."/>
            <person name="Rosenke K."/>
        </authorList>
    </citation>
    <scope>NUCLEOTIDE SEQUENCE</scope>
    <source>
        <strain evidence="14">P1</strain>
    </source>
</reference>
<comment type="similarity">
    <text evidence="1">Belongs to the glycosyltransferase 28 family.</text>
</comment>
<evidence type="ECO:0000313" key="15">
    <source>
        <dbReference type="Proteomes" id="UP000033057"/>
    </source>
</evidence>
<proteinExistence type="inferred from homology"/>
<dbReference type="Proteomes" id="UP000076770">
    <property type="component" value="Chromosome i"/>
</dbReference>
<evidence type="ECO:0000313" key="23">
    <source>
        <dbReference type="Proteomes" id="UP000275843"/>
    </source>
</evidence>
<dbReference type="EMBL" id="CP033235">
    <property type="protein sequence ID" value="AZF67227.1"/>
    <property type="molecule type" value="Genomic_DNA"/>
</dbReference>
<dbReference type="Proteomes" id="UP000282269">
    <property type="component" value="Chromosome"/>
</dbReference>
<dbReference type="EMBL" id="CP011055">
    <property type="protein sequence ID" value="AKA72714.1"/>
    <property type="molecule type" value="Genomic_DNA"/>
</dbReference>
<dbReference type="EMBL" id="CP033238">
    <property type="protein sequence ID" value="AZF75086.1"/>
    <property type="molecule type" value="Genomic_DNA"/>
</dbReference>
<accession>A0A0E3K4V5</accession>
<evidence type="ECO:0000313" key="12">
    <source>
        <dbReference type="EMBL" id="AZF82910.1"/>
    </source>
</evidence>
<dbReference type="Proteomes" id="UP000269431">
    <property type="component" value="Chromosome"/>
</dbReference>
<gene>
    <name evidence="13" type="ORF">HFC64_07745</name>
    <name evidence="14" type="ORF">SSOP1_2606</name>
    <name evidence="5" type="ORF">SULA_0282</name>
    <name evidence="3" type="ORF">SULB_0284</name>
    <name evidence="4" type="ORF">SULC_0282</name>
    <name evidence="6" type="ORF">SULG_01440</name>
    <name evidence="7" type="ORF">SULH_01440</name>
    <name evidence="8" type="ORF">SULI_01440</name>
    <name evidence="9" type="ORF">SULM_01440</name>
    <name evidence="10" type="ORF">SULN_01440</name>
    <name evidence="11" type="ORF">SULO_01450</name>
    <name evidence="12" type="ORF">SULZ_01460</name>
</gene>
<dbReference type="Gene3D" id="3.40.50.2000">
    <property type="entry name" value="Glycogen Phosphorylase B"/>
    <property type="match status" value="2"/>
</dbReference>
<dbReference type="AlphaFoldDB" id="A0A0E3K4V5"/>
<evidence type="ECO:0000313" key="3">
    <source>
        <dbReference type="EMBL" id="AKA72714.1"/>
    </source>
</evidence>
<evidence type="ECO:0000313" key="20">
    <source>
        <dbReference type="Proteomes" id="UP000269431"/>
    </source>
</evidence>
<dbReference type="GO" id="GO:0016758">
    <property type="term" value="F:hexosyltransferase activity"/>
    <property type="evidence" value="ECO:0007669"/>
    <property type="project" value="InterPro"/>
</dbReference>
<dbReference type="SUPFAM" id="SSF53756">
    <property type="entry name" value="UDP-Glycosyltransferase/glycogen phosphorylase"/>
    <property type="match status" value="1"/>
</dbReference>
<reference evidence="18" key="3">
    <citation type="submission" date="2016-04" db="EMBL/GenBank/DDBJ databases">
        <authorList>
            <person name="Shah S.A."/>
            <person name="Garrett R.A."/>
        </authorList>
    </citation>
    <scope>NUCLEOTIDE SEQUENCE [LARGE SCALE GENOMIC DNA]</scope>
    <source>
        <strain evidence="18">ATCC 35091 / DSM 1616 / JCM 8930 / NBRC 15331 / P1</strain>
    </source>
</reference>
<dbReference type="EMBL" id="CP011056">
    <property type="protein sequence ID" value="AKA75413.1"/>
    <property type="molecule type" value="Genomic_DNA"/>
</dbReference>
<dbReference type="Proteomes" id="UP000033057">
    <property type="component" value="Chromosome"/>
</dbReference>
<evidence type="ECO:0000313" key="26">
    <source>
        <dbReference type="Proteomes" id="UP000594632"/>
    </source>
</evidence>
<reference evidence="13 26" key="6">
    <citation type="journal article" date="2020" name="Nat. Commun.">
        <title>The structures of two archaeal type IV pili illuminate evolutionary relationships.</title>
        <authorList>
            <person name="Wang F."/>
            <person name="Baquero D.P."/>
            <person name="Su Z."/>
            <person name="Beltran L.C."/>
            <person name="Prangishvili D."/>
            <person name="Krupovic M."/>
            <person name="Egelman E.H."/>
        </authorList>
    </citation>
    <scope>NUCLEOTIDE SEQUENCE [LARGE SCALE GENOMIC DNA]</scope>
    <source>
        <strain evidence="13 26">POZ149</strain>
    </source>
</reference>
<evidence type="ECO:0000256" key="1">
    <source>
        <dbReference type="ARBA" id="ARBA00006962"/>
    </source>
</evidence>
<dbReference type="Proteomes" id="UP000267993">
    <property type="component" value="Chromosome"/>
</dbReference>
<evidence type="ECO:0000313" key="25">
    <source>
        <dbReference type="Proteomes" id="UP000282269"/>
    </source>
</evidence>
<evidence type="ECO:0000313" key="7">
    <source>
        <dbReference type="EMBL" id="AZF69847.1"/>
    </source>
</evidence>
<evidence type="ECO:0000313" key="14">
    <source>
        <dbReference type="EMBL" id="SAI86160.1"/>
    </source>
</evidence>
<protein>
    <submittedName>
        <fullName evidence="3">Polysaccharide biosynthesis protein</fullName>
    </submittedName>
</protein>
<dbReference type="Proteomes" id="UP000033106">
    <property type="component" value="Chromosome"/>
</dbReference>
<dbReference type="EMBL" id="CP033237">
    <property type="protein sequence ID" value="AZF72467.1"/>
    <property type="molecule type" value="Genomic_DNA"/>
</dbReference>
<dbReference type="PATRIC" id="fig|2287.6.peg.290"/>
<dbReference type="Proteomes" id="UP000278715">
    <property type="component" value="Chromosome"/>
</dbReference>
<dbReference type="Pfam" id="PF04101">
    <property type="entry name" value="Glyco_tran_28_C"/>
    <property type="match status" value="1"/>
</dbReference>
<dbReference type="KEGG" id="ssol:SULB_0284"/>
<dbReference type="EMBL" id="CP011057">
    <property type="protein sequence ID" value="AKA78105.1"/>
    <property type="molecule type" value="Genomic_DNA"/>
</dbReference>
<evidence type="ECO:0000313" key="24">
    <source>
        <dbReference type="Proteomes" id="UP000278715"/>
    </source>
</evidence>